<dbReference type="AlphaFoldDB" id="A0A445D947"/>
<evidence type="ECO:0000256" key="1">
    <source>
        <dbReference type="SAM" id="MobiDB-lite"/>
    </source>
</evidence>
<dbReference type="EMBL" id="SDMP01000005">
    <property type="protein sequence ID" value="RYR59697.1"/>
    <property type="molecule type" value="Genomic_DNA"/>
</dbReference>
<keyword evidence="3" id="KW-1185">Reference proteome</keyword>
<dbReference type="Proteomes" id="UP000289738">
    <property type="component" value="Chromosome A05"/>
</dbReference>
<reference evidence="2 3" key="1">
    <citation type="submission" date="2019-01" db="EMBL/GenBank/DDBJ databases">
        <title>Sequencing of cultivated peanut Arachis hypogaea provides insights into genome evolution and oil improvement.</title>
        <authorList>
            <person name="Chen X."/>
        </authorList>
    </citation>
    <scope>NUCLEOTIDE SEQUENCE [LARGE SCALE GENOMIC DNA]</scope>
    <source>
        <strain evidence="3">cv. Fuhuasheng</strain>
        <tissue evidence="2">Leaves</tissue>
    </source>
</reference>
<feature type="compositionally biased region" description="Basic and acidic residues" evidence="1">
    <location>
        <begin position="238"/>
        <end position="253"/>
    </location>
</feature>
<evidence type="ECO:0000313" key="2">
    <source>
        <dbReference type="EMBL" id="RYR59697.1"/>
    </source>
</evidence>
<evidence type="ECO:0000313" key="3">
    <source>
        <dbReference type="Proteomes" id="UP000289738"/>
    </source>
</evidence>
<proteinExistence type="predicted"/>
<feature type="region of interest" description="Disordered" evidence="1">
    <location>
        <begin position="237"/>
        <end position="266"/>
    </location>
</feature>
<comment type="caution">
    <text evidence="2">The sequence shown here is derived from an EMBL/GenBank/DDBJ whole genome shotgun (WGS) entry which is preliminary data.</text>
</comment>
<organism evidence="2 3">
    <name type="scientific">Arachis hypogaea</name>
    <name type="common">Peanut</name>
    <dbReference type="NCBI Taxonomy" id="3818"/>
    <lineage>
        <taxon>Eukaryota</taxon>
        <taxon>Viridiplantae</taxon>
        <taxon>Streptophyta</taxon>
        <taxon>Embryophyta</taxon>
        <taxon>Tracheophyta</taxon>
        <taxon>Spermatophyta</taxon>
        <taxon>Magnoliopsida</taxon>
        <taxon>eudicotyledons</taxon>
        <taxon>Gunneridae</taxon>
        <taxon>Pentapetalae</taxon>
        <taxon>rosids</taxon>
        <taxon>fabids</taxon>
        <taxon>Fabales</taxon>
        <taxon>Fabaceae</taxon>
        <taxon>Papilionoideae</taxon>
        <taxon>50 kb inversion clade</taxon>
        <taxon>dalbergioids sensu lato</taxon>
        <taxon>Dalbergieae</taxon>
        <taxon>Pterocarpus clade</taxon>
        <taxon>Arachis</taxon>
    </lineage>
</organism>
<dbReference type="InterPro" id="IPR004252">
    <property type="entry name" value="Probable_transposase_24"/>
</dbReference>
<gene>
    <name evidence="2" type="ORF">Ahy_A05g025627</name>
</gene>
<sequence>MIATSQHCRLKKISRIVCRELIEITRDSTLIIAPNLRPSIVQSPLHCVFCKIVSNTREVQEKCDKSVKTAVYPHWRFEKPGSAEGRRGSVLFYSLFNIVLLCIIHSLDYLCVYILPDCVDFEQEGRIVGRGELWIKVHKRRDGSYINDEAREIGERLLEIEQHDESSRVLSQNDSLAQVFGREKPGRVRGVGFGPTPSQLFGTNLQPSVNRVQVEEMQRKLNELQTELEAEKLKRKAMKDEAAADNKRIKGEELPPEIAAEMCSTE</sequence>
<dbReference type="Pfam" id="PF03004">
    <property type="entry name" value="Transposase_24"/>
    <property type="match status" value="1"/>
</dbReference>
<name>A0A445D947_ARAHY</name>
<protein>
    <submittedName>
        <fullName evidence="2">Uncharacterized protein</fullName>
    </submittedName>
</protein>
<accession>A0A445D947</accession>